<keyword evidence="6" id="KW-0175">Coiled coil</keyword>
<evidence type="ECO:0000256" key="4">
    <source>
        <dbReference type="ARBA" id="ARBA00023089"/>
    </source>
</evidence>
<gene>
    <name evidence="7" type="ORF">BT93_L3041</name>
</gene>
<comment type="similarity">
    <text evidence="1 5">Belongs to the Frigida family.</text>
</comment>
<keyword evidence="3 5" id="KW-0221">Differentiation</keyword>
<keyword evidence="4 5" id="KW-0287">Flowering</keyword>
<evidence type="ECO:0000256" key="2">
    <source>
        <dbReference type="ARBA" id="ARBA00022473"/>
    </source>
</evidence>
<sequence>MEKFAGEMELAELHKKILFKAYEQAHSQASSVLLFALRWEELEEHFHGMRRSLEERARDVASREDALRSAWRWVEEREEAVRRKEMDLASAELRLEGCRDERREVESELARKRGALSECDTLIREKEEELRSLVRAAEERRGDYDSKKELEVLRREVELKEKTVGSVQAKLEKVSKSLELKLEKVSKSLELKSRELDAVQASIEGHNLELASIKQECESKMKQCDWMEKSIIECSQELEFRTSQLNSIQWRIRECSTDLERKKQHLCMLDVSIGERSRMFETQKEEWNVRCLELERECQRLHSIEESLEERSREMELRERTSGHSGVVAQYLKYPCGPVLASCLNSRSTTAFDGKKMQMFVYRHFQELNGVGNKVLEIIQTSVNAAKLVLDAMEGFYPQDSGNKDGPLDTGVIRRGCIFLLENLIRSSVQIMPQQREAAVKLAVECKGKLKFPPSPEQSLEVLGFLKLIEAYELASAFNANEIHELVNSVSWFQIAQELQQVLGSSAVPLGQRKCN</sequence>
<dbReference type="PANTHER" id="PTHR31791:SF70">
    <property type="entry name" value="FRIGIDA-LIKE PROTEIN"/>
    <property type="match status" value="1"/>
</dbReference>
<name>A0A8T0CVW6_CORYI</name>
<protein>
    <recommendedName>
        <fullName evidence="5">FRIGIDA-like protein</fullName>
    </recommendedName>
</protein>
<feature type="coiled-coil region" evidence="6">
    <location>
        <begin position="74"/>
        <end position="143"/>
    </location>
</feature>
<comment type="caution">
    <text evidence="7">The sequence shown here is derived from an EMBL/GenBank/DDBJ whole genome shotgun (WGS) entry which is preliminary data.</text>
</comment>
<evidence type="ECO:0000256" key="1">
    <source>
        <dbReference type="ARBA" id="ARBA00008956"/>
    </source>
</evidence>
<dbReference type="Pfam" id="PF07899">
    <property type="entry name" value="Frigida"/>
    <property type="match status" value="1"/>
</dbReference>
<organism evidence="7 8">
    <name type="scientific">Corymbia citriodora subsp. variegata</name>
    <dbReference type="NCBI Taxonomy" id="360336"/>
    <lineage>
        <taxon>Eukaryota</taxon>
        <taxon>Viridiplantae</taxon>
        <taxon>Streptophyta</taxon>
        <taxon>Embryophyta</taxon>
        <taxon>Tracheophyta</taxon>
        <taxon>Spermatophyta</taxon>
        <taxon>Magnoliopsida</taxon>
        <taxon>eudicotyledons</taxon>
        <taxon>Gunneridae</taxon>
        <taxon>Pentapetalae</taxon>
        <taxon>rosids</taxon>
        <taxon>malvids</taxon>
        <taxon>Myrtales</taxon>
        <taxon>Myrtaceae</taxon>
        <taxon>Myrtoideae</taxon>
        <taxon>Eucalypteae</taxon>
        <taxon>Corymbia</taxon>
    </lineage>
</organism>
<dbReference type="Proteomes" id="UP000806378">
    <property type="component" value="Unassembled WGS sequence"/>
</dbReference>
<evidence type="ECO:0000313" key="7">
    <source>
        <dbReference type="EMBL" id="KAF7851731.1"/>
    </source>
</evidence>
<dbReference type="GO" id="GO:0030154">
    <property type="term" value="P:cell differentiation"/>
    <property type="evidence" value="ECO:0007669"/>
    <property type="project" value="UniProtKB-KW"/>
</dbReference>
<evidence type="ECO:0000313" key="8">
    <source>
        <dbReference type="Proteomes" id="UP000806378"/>
    </source>
</evidence>
<proteinExistence type="inferred from homology"/>
<dbReference type="EMBL" id="MU089527">
    <property type="protein sequence ID" value="KAF7851731.1"/>
    <property type="molecule type" value="Genomic_DNA"/>
</dbReference>
<dbReference type="Gramene" id="rna-gnl|WGS:JABURB|Cocit.L3041.1">
    <property type="protein sequence ID" value="cds-KAF7851731.1"/>
    <property type="gene ID" value="gene-BT93_L3041"/>
</dbReference>
<dbReference type="PANTHER" id="PTHR31791">
    <property type="entry name" value="FRIGIDA-LIKE PROTEIN 3-RELATED"/>
    <property type="match status" value="1"/>
</dbReference>
<evidence type="ECO:0000256" key="3">
    <source>
        <dbReference type="ARBA" id="ARBA00022782"/>
    </source>
</evidence>
<keyword evidence="8" id="KW-1185">Reference proteome</keyword>
<evidence type="ECO:0000256" key="6">
    <source>
        <dbReference type="SAM" id="Coils"/>
    </source>
</evidence>
<keyword evidence="2 5" id="KW-0217">Developmental protein</keyword>
<dbReference type="OrthoDB" id="1166041at2759"/>
<dbReference type="GO" id="GO:0009908">
    <property type="term" value="P:flower development"/>
    <property type="evidence" value="ECO:0007669"/>
    <property type="project" value="UniProtKB-KW"/>
</dbReference>
<accession>A0A8T0CVW6</accession>
<evidence type="ECO:0000256" key="5">
    <source>
        <dbReference type="RuleBase" id="RU364012"/>
    </source>
</evidence>
<reference evidence="7" key="1">
    <citation type="submission" date="2020-05" db="EMBL/GenBank/DDBJ databases">
        <title>WGS assembly of Corymbia citriodora subspecies variegata.</title>
        <authorList>
            <person name="Barry K."/>
            <person name="Hundley H."/>
            <person name="Shu S."/>
            <person name="Jenkins J."/>
            <person name="Grimwood J."/>
            <person name="Baten A."/>
        </authorList>
    </citation>
    <scope>NUCLEOTIDE SEQUENCE</scope>
    <source>
        <strain evidence="7">CV2-018</strain>
    </source>
</reference>
<dbReference type="AlphaFoldDB" id="A0A8T0CVW6"/>
<dbReference type="InterPro" id="IPR012474">
    <property type="entry name" value="Frigida"/>
</dbReference>